<dbReference type="OMA" id="NDAEYGH"/>
<keyword evidence="1" id="KW-0175">Coiled coil</keyword>
<dbReference type="SUPFAM" id="SSF63829">
    <property type="entry name" value="Calcium-dependent phosphotriesterase"/>
    <property type="match status" value="1"/>
</dbReference>
<keyword evidence="4" id="KW-1185">Reference proteome</keyword>
<feature type="coiled-coil region" evidence="1">
    <location>
        <begin position="499"/>
        <end position="551"/>
    </location>
</feature>
<feature type="region of interest" description="Disordered" evidence="2">
    <location>
        <begin position="45"/>
        <end position="67"/>
    </location>
</feature>
<evidence type="ECO:0000256" key="2">
    <source>
        <dbReference type="SAM" id="MobiDB-lite"/>
    </source>
</evidence>
<reference evidence="3 4" key="2">
    <citation type="journal article" date="2008" name="Nature">
        <title>The Phaeodactylum genome reveals the evolutionary history of diatom genomes.</title>
        <authorList>
            <person name="Bowler C."/>
            <person name="Allen A.E."/>
            <person name="Badger J.H."/>
            <person name="Grimwood J."/>
            <person name="Jabbari K."/>
            <person name="Kuo A."/>
            <person name="Maheswari U."/>
            <person name="Martens C."/>
            <person name="Maumus F."/>
            <person name="Otillar R.P."/>
            <person name="Rayko E."/>
            <person name="Salamov A."/>
            <person name="Vandepoele K."/>
            <person name="Beszteri B."/>
            <person name="Gruber A."/>
            <person name="Heijde M."/>
            <person name="Katinka M."/>
            <person name="Mock T."/>
            <person name="Valentin K."/>
            <person name="Verret F."/>
            <person name="Berges J.A."/>
            <person name="Brownlee C."/>
            <person name="Cadoret J.P."/>
            <person name="Chiovitti A."/>
            <person name="Choi C.J."/>
            <person name="Coesel S."/>
            <person name="De Martino A."/>
            <person name="Detter J.C."/>
            <person name="Durkin C."/>
            <person name="Falciatore A."/>
            <person name="Fournet J."/>
            <person name="Haruta M."/>
            <person name="Huysman M.J."/>
            <person name="Jenkins B.D."/>
            <person name="Jiroutova K."/>
            <person name="Jorgensen R.E."/>
            <person name="Joubert Y."/>
            <person name="Kaplan A."/>
            <person name="Kroger N."/>
            <person name="Kroth P.G."/>
            <person name="La Roche J."/>
            <person name="Lindquist E."/>
            <person name="Lommer M."/>
            <person name="Martin-Jezequel V."/>
            <person name="Lopez P.J."/>
            <person name="Lucas S."/>
            <person name="Mangogna M."/>
            <person name="McGinnis K."/>
            <person name="Medlin L.K."/>
            <person name="Montsant A."/>
            <person name="Oudot-Le Secq M.P."/>
            <person name="Napoli C."/>
            <person name="Obornik M."/>
            <person name="Parker M.S."/>
            <person name="Petit J.L."/>
            <person name="Porcel B.M."/>
            <person name="Poulsen N."/>
            <person name="Robison M."/>
            <person name="Rychlewski L."/>
            <person name="Rynearson T.A."/>
            <person name="Schmutz J."/>
            <person name="Shapiro H."/>
            <person name="Siaut M."/>
            <person name="Stanley M."/>
            <person name="Sussman M.R."/>
            <person name="Taylor A.R."/>
            <person name="Vardi A."/>
            <person name="von Dassow P."/>
            <person name="Vyverman W."/>
            <person name="Willis A."/>
            <person name="Wyrwicz L.S."/>
            <person name="Rokhsar D.S."/>
            <person name="Weissenbach J."/>
            <person name="Armbrust E.V."/>
            <person name="Green B.R."/>
            <person name="Van de Peer Y."/>
            <person name="Grigoriev I.V."/>
        </authorList>
    </citation>
    <scope>NUCLEOTIDE SEQUENCE [LARGE SCALE GENOMIC DNA]</scope>
    <source>
        <strain evidence="3 4">CCMP1335</strain>
    </source>
</reference>
<reference evidence="3 4" key="1">
    <citation type="journal article" date="2004" name="Science">
        <title>The genome of the diatom Thalassiosira pseudonana: ecology, evolution, and metabolism.</title>
        <authorList>
            <person name="Armbrust E.V."/>
            <person name="Berges J.A."/>
            <person name="Bowler C."/>
            <person name="Green B.R."/>
            <person name="Martinez D."/>
            <person name="Putnam N.H."/>
            <person name="Zhou S."/>
            <person name="Allen A.E."/>
            <person name="Apt K.E."/>
            <person name="Bechner M."/>
            <person name="Brzezinski M.A."/>
            <person name="Chaal B.K."/>
            <person name="Chiovitti A."/>
            <person name="Davis A.K."/>
            <person name="Demarest M.S."/>
            <person name="Detter J.C."/>
            <person name="Glavina T."/>
            <person name="Goodstein D."/>
            <person name="Hadi M.Z."/>
            <person name="Hellsten U."/>
            <person name="Hildebrand M."/>
            <person name="Jenkins B.D."/>
            <person name="Jurka J."/>
            <person name="Kapitonov V.V."/>
            <person name="Kroger N."/>
            <person name="Lau W.W."/>
            <person name="Lane T.W."/>
            <person name="Larimer F.W."/>
            <person name="Lippmeier J.C."/>
            <person name="Lucas S."/>
            <person name="Medina M."/>
            <person name="Montsant A."/>
            <person name="Obornik M."/>
            <person name="Parker M.S."/>
            <person name="Palenik B."/>
            <person name="Pazour G.J."/>
            <person name="Richardson P.M."/>
            <person name="Rynearson T.A."/>
            <person name="Saito M.A."/>
            <person name="Schwartz D.C."/>
            <person name="Thamatrakoln K."/>
            <person name="Valentin K."/>
            <person name="Vardi A."/>
            <person name="Wilkerson F.P."/>
            <person name="Rokhsar D.S."/>
        </authorList>
    </citation>
    <scope>NUCLEOTIDE SEQUENCE [LARGE SCALE GENOMIC DNA]</scope>
    <source>
        <strain evidence="3 4">CCMP1335</strain>
    </source>
</reference>
<protein>
    <submittedName>
        <fullName evidence="3">Uncharacterized protein</fullName>
    </submittedName>
</protein>
<organism evidence="3 4">
    <name type="scientific">Thalassiosira pseudonana</name>
    <name type="common">Marine diatom</name>
    <name type="synonym">Cyclotella nana</name>
    <dbReference type="NCBI Taxonomy" id="35128"/>
    <lineage>
        <taxon>Eukaryota</taxon>
        <taxon>Sar</taxon>
        <taxon>Stramenopiles</taxon>
        <taxon>Ochrophyta</taxon>
        <taxon>Bacillariophyta</taxon>
        <taxon>Coscinodiscophyceae</taxon>
        <taxon>Thalassiosirophycidae</taxon>
        <taxon>Thalassiosirales</taxon>
        <taxon>Thalassiosiraceae</taxon>
        <taxon>Thalassiosira</taxon>
    </lineage>
</organism>
<dbReference type="KEGG" id="tps:THAPS_23442"/>
<evidence type="ECO:0000256" key="1">
    <source>
        <dbReference type="SAM" id="Coils"/>
    </source>
</evidence>
<feature type="region of interest" description="Disordered" evidence="2">
    <location>
        <begin position="1"/>
        <end position="26"/>
    </location>
</feature>
<dbReference type="RefSeq" id="XP_002296151.1">
    <property type="nucleotide sequence ID" value="XM_002296115.1"/>
</dbReference>
<evidence type="ECO:0000313" key="4">
    <source>
        <dbReference type="Proteomes" id="UP000001449"/>
    </source>
</evidence>
<name>B5YMT7_THAPS</name>
<dbReference type="HOGENOM" id="CLU_375300_0_0_1"/>
<proteinExistence type="predicted"/>
<evidence type="ECO:0000313" key="3">
    <source>
        <dbReference type="EMBL" id="ACI64868.1"/>
    </source>
</evidence>
<gene>
    <name evidence="3" type="ORF">THAPS_23442</name>
</gene>
<dbReference type="PaxDb" id="35128-Thaps23442"/>
<accession>B5YMT7</accession>
<dbReference type="EMBL" id="CP001160">
    <property type="protein sequence ID" value="ACI64868.1"/>
    <property type="molecule type" value="Genomic_DNA"/>
</dbReference>
<sequence length="817" mass="90663">MTPITNSTDGGNGRISHRPNGGPDLNYLYAPEEDDTTVQVYVRSDGSKRTKKAQKRGRKSDNRSLTGQTLYLGGEEAGNGKIYCIPGHAERVLCIDTKNDDVYPVGPIFDASSMILNGKFKWLRGIVIGDIIFGLPCHADCILRIDTSTDECSVIEIPYEDYFDNEGGNDSAAHQERYRGWKYHGGTISPHDGCIYAIPQSAKRVLRIDPKAEECSFVGPEFEGRCKWYGGVVGKTDGAIYGIPQNAMGVLRIDASGVNFEDGDKNAPERVLVTIHGEFQVGGHKWHGAAAAEDGTIVSVLLCIVPALNAAYPKADSSASSTPEPEIYILDGESPGDIATGRHRTDGKYKYLGAMAGTDGNVYCFPSGSERVLQVDTVKRVARSVGPNLRDEGMESMFQNKWQNGLTTYQEGCVYAIPLAGETVLRVRTGTPIGNSLDAVNEPLSEVEVTTWKLPMPRKTLEKWEGGVLAQNGVMYCMPNNHKAVLQIVPVCVPSRDELAKAIEEREMERTRVREIQKQRRQEELEKKKAEKALKKEAKKAKAQSAQATKNPLDLTTPDGIRYKYSTGIATLRSSAHRVKYSLEHRKHDPNPVVDGKCTNTTFLPAEICEEDVFAYDTDEYDFHGTVVDMLEKCDPELIGHFRSLEGDRADTESRKLDNFVVPLTSLTLLPHLKQRLVNAGAVKDTKQPVNFYYQRPPTMRIQPGPARALVRAHNDAEYGHQNGELNYWLPLTSRRKTGVDLWVESSSGKGDFHQLRADFAEVASFHGSSCSHYINANHSLWTRVSLDFRVGIEGFFDPNWQMIGTTDDHSRKKVTL</sequence>
<feature type="compositionally biased region" description="Basic residues" evidence="2">
    <location>
        <begin position="49"/>
        <end position="58"/>
    </location>
</feature>
<dbReference type="GeneID" id="7449216"/>
<dbReference type="eggNOG" id="ENOG502RVZZ">
    <property type="taxonomic scope" value="Eukaryota"/>
</dbReference>
<dbReference type="Proteomes" id="UP000001449">
    <property type="component" value="Chromosome 7"/>
</dbReference>
<dbReference type="AlphaFoldDB" id="B5YMT7"/>
<dbReference type="InParanoid" id="B5YMT7"/>